<evidence type="ECO:0000259" key="13">
    <source>
        <dbReference type="PROSITE" id="PS50885"/>
    </source>
</evidence>
<dbReference type="SMART" id="SM00387">
    <property type="entry name" value="HATPase_c"/>
    <property type="match status" value="1"/>
</dbReference>
<accession>A0ABS7ZVF7</accession>
<dbReference type="CDD" id="cd17546">
    <property type="entry name" value="REC_hyHK_CKI1_RcsC-like"/>
    <property type="match status" value="1"/>
</dbReference>
<sequence>MIGLRRLPVRWRIFITGVVPALLVVVLLTVYHLESRWGDLRQERNNISLMVLEHLSASAEYPLISGNYDLLQPLVQAALAQPMIVSVVLLDASGREVLQEDQLTADSDQSDLTEVRHDIIRLVPALDEFSEFGDNRLESRQLGTIVLTLSESYIHGRILSIVQDSVIAGLLVVILAGFISRFASLSILLPLEKLGEFIARLAAGHSHSRMEVSDGAEVGHLQLNTNRLAESLERAELDQQEYTRQLMAEQAKTQQASKAKSDFLAMMSHELRTPLNGAIGMLQLLERDNTQEEFDDYKRTADRSLTHLTQLLEDVLVVVDTEKNKLPVAFSEQRLPDVLYTLLLSFRSRALEKQLSFVVEYSDRLLEEAVRCDPSLIRQVVRHLVDNAIKFTDEGMVLLTLSVSGDTGHETLKLVVEDSGIGIDASQKERVLEAFSQANSSFSRRHEGVGLGLTITHHICRVLGGELQLEDSASGGARVVAEIPVSVSPQVVAEHEKTGQGFRTLIVEDNPVNLKVTEKMLGKAWQGLTVSSVMSGEECLKTLQDSVYDLILMDCQMPGLDGFETTERLRDMGVNTPVVACTANTTDQIRERCLAAGMNDYMAKPLTLAVVKQILTRWLPGEALNTEKPQ</sequence>
<keyword evidence="9" id="KW-0175">Coiled coil</keyword>
<gene>
    <name evidence="14" type="ORF">I9W95_16025</name>
</gene>
<dbReference type="Gene3D" id="3.30.565.10">
    <property type="entry name" value="Histidine kinase-like ATPase, C-terminal domain"/>
    <property type="match status" value="1"/>
</dbReference>
<keyword evidence="15" id="KW-1185">Reference proteome</keyword>
<dbReference type="Proteomes" id="UP000714380">
    <property type="component" value="Unassembled WGS sequence"/>
</dbReference>
<feature type="coiled-coil region" evidence="9">
    <location>
        <begin position="225"/>
        <end position="252"/>
    </location>
</feature>
<evidence type="ECO:0000256" key="5">
    <source>
        <dbReference type="ARBA" id="ARBA00022679"/>
    </source>
</evidence>
<evidence type="ECO:0000256" key="6">
    <source>
        <dbReference type="ARBA" id="ARBA00022777"/>
    </source>
</evidence>
<dbReference type="SUPFAM" id="SSF55874">
    <property type="entry name" value="ATPase domain of HSP90 chaperone/DNA topoisomerase II/histidine kinase"/>
    <property type="match status" value="1"/>
</dbReference>
<dbReference type="InterPro" id="IPR003594">
    <property type="entry name" value="HATPase_dom"/>
</dbReference>
<feature type="domain" description="HAMP" evidence="13">
    <location>
        <begin position="185"/>
        <end position="237"/>
    </location>
</feature>
<dbReference type="Gene3D" id="6.10.340.10">
    <property type="match status" value="1"/>
</dbReference>
<keyword evidence="4 8" id="KW-0597">Phosphoprotein</keyword>
<dbReference type="PANTHER" id="PTHR45339">
    <property type="entry name" value="HYBRID SIGNAL TRANSDUCTION HISTIDINE KINASE J"/>
    <property type="match status" value="1"/>
</dbReference>
<dbReference type="InterPro" id="IPR005467">
    <property type="entry name" value="His_kinase_dom"/>
</dbReference>
<comment type="subcellular location">
    <subcellularLocation>
        <location evidence="2">Membrane</location>
    </subcellularLocation>
</comment>
<keyword evidence="10" id="KW-0812">Transmembrane</keyword>
<dbReference type="InterPro" id="IPR003661">
    <property type="entry name" value="HisK_dim/P_dom"/>
</dbReference>
<dbReference type="InterPro" id="IPR003660">
    <property type="entry name" value="HAMP_dom"/>
</dbReference>
<keyword evidence="7" id="KW-0902">Two-component regulatory system</keyword>
<dbReference type="Pfam" id="PF02518">
    <property type="entry name" value="HATPase_c"/>
    <property type="match status" value="1"/>
</dbReference>
<dbReference type="SMART" id="SM00388">
    <property type="entry name" value="HisKA"/>
    <property type="match status" value="1"/>
</dbReference>
<evidence type="ECO:0000313" key="15">
    <source>
        <dbReference type="Proteomes" id="UP000714380"/>
    </source>
</evidence>
<dbReference type="CDD" id="cd06225">
    <property type="entry name" value="HAMP"/>
    <property type="match status" value="1"/>
</dbReference>
<dbReference type="PRINTS" id="PR00344">
    <property type="entry name" value="BCTRLSENSOR"/>
</dbReference>
<dbReference type="InterPro" id="IPR001789">
    <property type="entry name" value="Sig_transdc_resp-reg_receiver"/>
</dbReference>
<dbReference type="InterPro" id="IPR004358">
    <property type="entry name" value="Sig_transdc_His_kin-like_C"/>
</dbReference>
<name>A0ABS7ZVF7_9GAMM</name>
<dbReference type="SUPFAM" id="SSF52172">
    <property type="entry name" value="CheY-like"/>
    <property type="match status" value="1"/>
</dbReference>
<keyword evidence="10" id="KW-1133">Transmembrane helix</keyword>
<dbReference type="Pfam" id="PF00512">
    <property type="entry name" value="HisKA"/>
    <property type="match status" value="1"/>
</dbReference>
<evidence type="ECO:0000259" key="12">
    <source>
        <dbReference type="PROSITE" id="PS50110"/>
    </source>
</evidence>
<comment type="caution">
    <text evidence="14">The sequence shown here is derived from an EMBL/GenBank/DDBJ whole genome shotgun (WGS) entry which is preliminary data.</text>
</comment>
<feature type="domain" description="Histidine kinase" evidence="11">
    <location>
        <begin position="266"/>
        <end position="487"/>
    </location>
</feature>
<evidence type="ECO:0000256" key="10">
    <source>
        <dbReference type="SAM" id="Phobius"/>
    </source>
</evidence>
<organism evidence="14 15">
    <name type="scientific">Thalassolituus marinus</name>
    <dbReference type="NCBI Taxonomy" id="671053"/>
    <lineage>
        <taxon>Bacteria</taxon>
        <taxon>Pseudomonadati</taxon>
        <taxon>Pseudomonadota</taxon>
        <taxon>Gammaproteobacteria</taxon>
        <taxon>Oceanospirillales</taxon>
        <taxon>Oceanospirillaceae</taxon>
        <taxon>Thalassolituus</taxon>
    </lineage>
</organism>
<feature type="domain" description="Response regulatory" evidence="12">
    <location>
        <begin position="503"/>
        <end position="619"/>
    </location>
</feature>
<reference evidence="14 15" key="1">
    <citation type="submission" date="2020-12" db="EMBL/GenBank/DDBJ databases">
        <title>Novel Thalassolituus-related marine hydrocarbonoclastic bacteria mediated algae-derived hydrocarbons mineralization in twilight zone of the northern South China Sea.</title>
        <authorList>
            <person name="Dong C."/>
        </authorList>
    </citation>
    <scope>NUCLEOTIDE SEQUENCE [LARGE SCALE GENOMIC DNA]</scope>
    <source>
        <strain evidence="14 15">IMCC1826</strain>
    </source>
</reference>
<evidence type="ECO:0000313" key="14">
    <source>
        <dbReference type="EMBL" id="MCA6065108.1"/>
    </source>
</evidence>
<evidence type="ECO:0000256" key="1">
    <source>
        <dbReference type="ARBA" id="ARBA00000085"/>
    </source>
</evidence>
<dbReference type="InterPro" id="IPR036097">
    <property type="entry name" value="HisK_dim/P_sf"/>
</dbReference>
<dbReference type="EMBL" id="JAEDAH010000099">
    <property type="protein sequence ID" value="MCA6065108.1"/>
    <property type="molecule type" value="Genomic_DNA"/>
</dbReference>
<dbReference type="SMART" id="SM00448">
    <property type="entry name" value="REC"/>
    <property type="match status" value="1"/>
</dbReference>
<proteinExistence type="predicted"/>
<dbReference type="SUPFAM" id="SSF47384">
    <property type="entry name" value="Homodimeric domain of signal transducing histidine kinase"/>
    <property type="match status" value="1"/>
</dbReference>
<evidence type="ECO:0000256" key="7">
    <source>
        <dbReference type="ARBA" id="ARBA00023012"/>
    </source>
</evidence>
<keyword evidence="5" id="KW-0808">Transferase</keyword>
<evidence type="ECO:0000256" key="2">
    <source>
        <dbReference type="ARBA" id="ARBA00004370"/>
    </source>
</evidence>
<keyword evidence="10" id="KW-0472">Membrane</keyword>
<dbReference type="Pfam" id="PF00072">
    <property type="entry name" value="Response_reg"/>
    <property type="match status" value="1"/>
</dbReference>
<evidence type="ECO:0000256" key="8">
    <source>
        <dbReference type="PROSITE-ProRule" id="PRU00169"/>
    </source>
</evidence>
<comment type="catalytic activity">
    <reaction evidence="1">
        <text>ATP + protein L-histidine = ADP + protein N-phospho-L-histidine.</text>
        <dbReference type="EC" id="2.7.13.3"/>
    </reaction>
</comment>
<dbReference type="EC" id="2.7.13.3" evidence="3"/>
<protein>
    <recommendedName>
        <fullName evidence="3">histidine kinase</fullName>
        <ecNumber evidence="3">2.7.13.3</ecNumber>
    </recommendedName>
</protein>
<dbReference type="PANTHER" id="PTHR45339:SF1">
    <property type="entry name" value="HYBRID SIGNAL TRANSDUCTION HISTIDINE KINASE J"/>
    <property type="match status" value="1"/>
</dbReference>
<dbReference type="Gene3D" id="3.40.50.2300">
    <property type="match status" value="1"/>
</dbReference>
<evidence type="ECO:0000259" key="11">
    <source>
        <dbReference type="PROSITE" id="PS50109"/>
    </source>
</evidence>
<feature type="modified residue" description="4-aspartylphosphate" evidence="8">
    <location>
        <position position="554"/>
    </location>
</feature>
<dbReference type="PROSITE" id="PS50109">
    <property type="entry name" value="HIS_KIN"/>
    <property type="match status" value="1"/>
</dbReference>
<dbReference type="InterPro" id="IPR036890">
    <property type="entry name" value="HATPase_C_sf"/>
</dbReference>
<dbReference type="PROSITE" id="PS50110">
    <property type="entry name" value="RESPONSE_REGULATORY"/>
    <property type="match status" value="1"/>
</dbReference>
<dbReference type="CDD" id="cd00082">
    <property type="entry name" value="HisKA"/>
    <property type="match status" value="1"/>
</dbReference>
<dbReference type="PROSITE" id="PS50885">
    <property type="entry name" value="HAMP"/>
    <property type="match status" value="1"/>
</dbReference>
<dbReference type="Gene3D" id="1.10.287.130">
    <property type="match status" value="1"/>
</dbReference>
<keyword evidence="6" id="KW-0418">Kinase</keyword>
<evidence type="ECO:0000256" key="9">
    <source>
        <dbReference type="SAM" id="Coils"/>
    </source>
</evidence>
<dbReference type="InterPro" id="IPR011006">
    <property type="entry name" value="CheY-like_superfamily"/>
</dbReference>
<evidence type="ECO:0000256" key="3">
    <source>
        <dbReference type="ARBA" id="ARBA00012438"/>
    </source>
</evidence>
<evidence type="ECO:0000256" key="4">
    <source>
        <dbReference type="ARBA" id="ARBA00022553"/>
    </source>
</evidence>
<feature type="transmembrane region" description="Helical" evidence="10">
    <location>
        <begin position="12"/>
        <end position="33"/>
    </location>
</feature>
<dbReference type="RefSeq" id="WP_225676728.1">
    <property type="nucleotide sequence ID" value="NZ_JAEDAH010000099.1"/>
</dbReference>